<reference evidence="1" key="1">
    <citation type="submission" date="2019-08" db="EMBL/GenBank/DDBJ databases">
        <authorList>
            <person name="Kucharzyk K."/>
            <person name="Murdoch R.W."/>
            <person name="Higgins S."/>
            <person name="Loffler F."/>
        </authorList>
    </citation>
    <scope>NUCLEOTIDE SEQUENCE</scope>
</reference>
<protein>
    <submittedName>
        <fullName evidence="1">Uncharacterized protein</fullName>
    </submittedName>
</protein>
<name>A0A645EXL5_9ZZZZ</name>
<gene>
    <name evidence="1" type="ORF">SDC9_153163</name>
</gene>
<accession>A0A645EXL5</accession>
<comment type="caution">
    <text evidence="1">The sequence shown here is derived from an EMBL/GenBank/DDBJ whole genome shotgun (WGS) entry which is preliminary data.</text>
</comment>
<proteinExistence type="predicted"/>
<dbReference type="EMBL" id="VSSQ01051802">
    <property type="protein sequence ID" value="MPN05909.1"/>
    <property type="molecule type" value="Genomic_DNA"/>
</dbReference>
<sequence>MPDSQVDQQPGRHMHIVHDTQCARIHLGRTVVPHKVTNAGRCHAKKDQNSPL</sequence>
<evidence type="ECO:0000313" key="1">
    <source>
        <dbReference type="EMBL" id="MPN05909.1"/>
    </source>
</evidence>
<organism evidence="1">
    <name type="scientific">bioreactor metagenome</name>
    <dbReference type="NCBI Taxonomy" id="1076179"/>
    <lineage>
        <taxon>unclassified sequences</taxon>
        <taxon>metagenomes</taxon>
        <taxon>ecological metagenomes</taxon>
    </lineage>
</organism>
<dbReference type="AlphaFoldDB" id="A0A645EXL5"/>